<feature type="domain" description="GST N-terminal" evidence="1">
    <location>
        <begin position="27"/>
        <end position="59"/>
    </location>
</feature>
<dbReference type="Pfam" id="PF02798">
    <property type="entry name" value="GST_N"/>
    <property type="match status" value="1"/>
</dbReference>
<dbReference type="AlphaFoldDB" id="A0AAN9RFM0"/>
<keyword evidence="3" id="KW-1185">Reference proteome</keyword>
<accession>A0AAN9RFM0</accession>
<comment type="caution">
    <text evidence="2">The sequence shown here is derived from an EMBL/GenBank/DDBJ whole genome shotgun (WGS) entry which is preliminary data.</text>
</comment>
<dbReference type="SUPFAM" id="SSF52833">
    <property type="entry name" value="Thioredoxin-like"/>
    <property type="match status" value="1"/>
</dbReference>
<protein>
    <recommendedName>
        <fullName evidence="1">GST N-terminal domain-containing protein</fullName>
    </recommendedName>
</protein>
<dbReference type="InterPro" id="IPR036249">
    <property type="entry name" value="Thioredoxin-like_sf"/>
</dbReference>
<sequence>MVRVSDLCLRSPFCARVKRICLGERVNFLKSNPIHQRVPVLLHKGKPIVKYAIIVSYTDEVWPSKPLLPVGAYDHAQGRF</sequence>
<evidence type="ECO:0000259" key="1">
    <source>
        <dbReference type="Pfam" id="PF02798"/>
    </source>
</evidence>
<organism evidence="2 3">
    <name type="scientific">Phaseolus coccineus</name>
    <name type="common">Scarlet runner bean</name>
    <name type="synonym">Phaseolus multiflorus</name>
    <dbReference type="NCBI Taxonomy" id="3886"/>
    <lineage>
        <taxon>Eukaryota</taxon>
        <taxon>Viridiplantae</taxon>
        <taxon>Streptophyta</taxon>
        <taxon>Embryophyta</taxon>
        <taxon>Tracheophyta</taxon>
        <taxon>Spermatophyta</taxon>
        <taxon>Magnoliopsida</taxon>
        <taxon>eudicotyledons</taxon>
        <taxon>Gunneridae</taxon>
        <taxon>Pentapetalae</taxon>
        <taxon>rosids</taxon>
        <taxon>fabids</taxon>
        <taxon>Fabales</taxon>
        <taxon>Fabaceae</taxon>
        <taxon>Papilionoideae</taxon>
        <taxon>50 kb inversion clade</taxon>
        <taxon>NPAAA clade</taxon>
        <taxon>indigoferoid/millettioid clade</taxon>
        <taxon>Phaseoleae</taxon>
        <taxon>Phaseolus</taxon>
    </lineage>
</organism>
<evidence type="ECO:0000313" key="2">
    <source>
        <dbReference type="EMBL" id="KAK7364683.1"/>
    </source>
</evidence>
<gene>
    <name evidence="2" type="ORF">VNO80_13424</name>
</gene>
<dbReference type="Gene3D" id="3.40.30.10">
    <property type="entry name" value="Glutaredoxin"/>
    <property type="match status" value="1"/>
</dbReference>
<evidence type="ECO:0000313" key="3">
    <source>
        <dbReference type="Proteomes" id="UP001374584"/>
    </source>
</evidence>
<name>A0AAN9RFM0_PHACN</name>
<reference evidence="2 3" key="1">
    <citation type="submission" date="2024-01" db="EMBL/GenBank/DDBJ databases">
        <title>The genomes of 5 underutilized Papilionoideae crops provide insights into root nodulation and disease resistanc.</title>
        <authorList>
            <person name="Jiang F."/>
        </authorList>
    </citation>
    <scope>NUCLEOTIDE SEQUENCE [LARGE SCALE GENOMIC DNA]</scope>
    <source>
        <strain evidence="2">JINMINGXINNONG_FW02</strain>
        <tissue evidence="2">Leaves</tissue>
    </source>
</reference>
<dbReference type="EMBL" id="JAYMYR010000005">
    <property type="protein sequence ID" value="KAK7364683.1"/>
    <property type="molecule type" value="Genomic_DNA"/>
</dbReference>
<dbReference type="Proteomes" id="UP001374584">
    <property type="component" value="Unassembled WGS sequence"/>
</dbReference>
<dbReference type="PANTHER" id="PTHR44548:SF1">
    <property type="entry name" value="GST N-TERMINAL DOMAIN-CONTAINING PROTEIN"/>
    <property type="match status" value="1"/>
</dbReference>
<proteinExistence type="predicted"/>
<dbReference type="PANTHER" id="PTHR44548">
    <property type="entry name" value="GST N-TERMINAL DOMAIN-CONTAINING PROTEIN"/>
    <property type="match status" value="1"/>
</dbReference>
<dbReference type="InterPro" id="IPR004045">
    <property type="entry name" value="Glutathione_S-Trfase_N"/>
</dbReference>